<evidence type="ECO:0000256" key="5">
    <source>
        <dbReference type="ARBA" id="ARBA00022801"/>
    </source>
</evidence>
<dbReference type="Pfam" id="PF01979">
    <property type="entry name" value="Amidohydro_1"/>
    <property type="match status" value="1"/>
</dbReference>
<dbReference type="GO" id="GO:0043419">
    <property type="term" value="P:urea catabolic process"/>
    <property type="evidence" value="ECO:0007669"/>
    <property type="project" value="UniProtKB-UniPathway"/>
</dbReference>
<dbReference type="UniPathway" id="UPA00258">
    <property type="reaction ID" value="UER00370"/>
</dbReference>
<evidence type="ECO:0000256" key="11">
    <source>
        <dbReference type="PIRSR" id="PIRSR611612-52"/>
    </source>
</evidence>
<keyword evidence="5 8" id="KW-0378">Hydrolase</keyword>
<dbReference type="Pfam" id="PF18473">
    <property type="entry name" value="Urease_linker"/>
    <property type="match status" value="1"/>
</dbReference>
<dbReference type="InterPro" id="IPR005848">
    <property type="entry name" value="Urease_asu"/>
</dbReference>
<feature type="modified residue" description="N6-carboxylysine" evidence="9">
    <location>
        <position position="487"/>
    </location>
</feature>
<dbReference type="InterPro" id="IPR029754">
    <property type="entry name" value="Urease_Ni-bd"/>
</dbReference>
<dbReference type="PANTHER" id="PTHR43440">
    <property type="entry name" value="UREASE"/>
    <property type="match status" value="1"/>
</dbReference>
<keyword evidence="4 8" id="KW-0479">Metal-binding</keyword>
<evidence type="ECO:0000313" key="14">
    <source>
        <dbReference type="EMBL" id="KAF9601194.1"/>
    </source>
</evidence>
<dbReference type="SUPFAM" id="SSF51556">
    <property type="entry name" value="Metallo-dependent hydrolases"/>
    <property type="match status" value="1"/>
</dbReference>
<evidence type="ECO:0000313" key="15">
    <source>
        <dbReference type="Proteomes" id="UP000631114"/>
    </source>
</evidence>
<dbReference type="NCBIfam" id="NF009671">
    <property type="entry name" value="PRK13192.1"/>
    <property type="match status" value="1"/>
</dbReference>
<keyword evidence="15" id="KW-1185">Reference proteome</keyword>
<dbReference type="CDD" id="cd00407">
    <property type="entry name" value="Urease_beta"/>
    <property type="match status" value="1"/>
</dbReference>
<feature type="binding site" evidence="12">
    <location>
        <position position="489"/>
    </location>
    <ligand>
        <name>substrate</name>
    </ligand>
</feature>
<dbReference type="CDD" id="cd00375">
    <property type="entry name" value="Urease_alpha"/>
    <property type="match status" value="1"/>
</dbReference>
<gene>
    <name evidence="14" type="ORF">IFM89_017379</name>
</gene>
<dbReference type="PROSITE" id="PS01120">
    <property type="entry name" value="UREASE_1"/>
    <property type="match status" value="1"/>
</dbReference>
<dbReference type="Gene3D" id="2.30.40.10">
    <property type="entry name" value="Urease, subunit C, domain 1"/>
    <property type="match status" value="1"/>
</dbReference>
<feature type="domain" description="Urease" evidence="13">
    <location>
        <begin position="399"/>
        <end position="839"/>
    </location>
</feature>
<evidence type="ECO:0000256" key="10">
    <source>
        <dbReference type="PIRSR" id="PIRSR001222-51"/>
    </source>
</evidence>
<dbReference type="PROSITE" id="PS51368">
    <property type="entry name" value="UREASE_3"/>
    <property type="match status" value="1"/>
</dbReference>
<evidence type="ECO:0000256" key="9">
    <source>
        <dbReference type="PIRSR" id="PIRSR001222-50"/>
    </source>
</evidence>
<dbReference type="Pfam" id="PF00699">
    <property type="entry name" value="Urease_beta"/>
    <property type="match status" value="1"/>
</dbReference>
<comment type="caution">
    <text evidence="14">The sequence shown here is derived from an EMBL/GenBank/DDBJ whole genome shotgun (WGS) entry which is preliminary data.</text>
</comment>
<dbReference type="InterPro" id="IPR011059">
    <property type="entry name" value="Metal-dep_hydrolase_composite"/>
</dbReference>
<name>A0A835LRW1_9MAGN</name>
<feature type="binding site" evidence="10">
    <location>
        <position position="406"/>
    </location>
    <ligand>
        <name>Ni(2+)</name>
        <dbReference type="ChEBI" id="CHEBI:49786"/>
        <label>1</label>
    </ligand>
</feature>
<dbReference type="NCBIfam" id="NF009682">
    <property type="entry name" value="PRK13203.1"/>
    <property type="match status" value="1"/>
</dbReference>
<comment type="cofactor">
    <cofactor evidence="10">
        <name>Ni cation</name>
        <dbReference type="ChEBI" id="CHEBI:25516"/>
    </cofactor>
    <text evidence="10">Binds 2 nickel ions per subunit.</text>
</comment>
<dbReference type="InterPro" id="IPR017950">
    <property type="entry name" value="Urease_AS"/>
</dbReference>
<dbReference type="HAMAP" id="MF_01953">
    <property type="entry name" value="Urease_alpha"/>
    <property type="match status" value="1"/>
</dbReference>
<keyword evidence="3 8" id="KW-0533">Nickel</keyword>
<evidence type="ECO:0000256" key="4">
    <source>
        <dbReference type="ARBA" id="ARBA00022723"/>
    </source>
</evidence>
<dbReference type="SUPFAM" id="SSF54111">
    <property type="entry name" value="Urease, gamma-subunit"/>
    <property type="match status" value="1"/>
</dbReference>
<dbReference type="PANTHER" id="PTHR43440:SF1">
    <property type="entry name" value="UREASE"/>
    <property type="match status" value="1"/>
</dbReference>
<dbReference type="OrthoDB" id="1708534at2759"/>
<dbReference type="InterPro" id="IPR017951">
    <property type="entry name" value="Urease_asu_c"/>
</dbReference>
<proteinExistence type="inferred from homology"/>
<feature type="binding site" description="via carbamate group" evidence="10">
    <location>
        <position position="487"/>
    </location>
    <ligand>
        <name>Ni(2+)</name>
        <dbReference type="ChEBI" id="CHEBI:49786"/>
        <label>2</label>
    </ligand>
</feature>
<dbReference type="HAMAP" id="MF_01954">
    <property type="entry name" value="Urease_beta"/>
    <property type="match status" value="1"/>
</dbReference>
<dbReference type="Pfam" id="PF00449">
    <property type="entry name" value="Urease_alpha"/>
    <property type="match status" value="1"/>
</dbReference>
<dbReference type="InterPro" id="IPR036461">
    <property type="entry name" value="Urease_betasu_sf"/>
</dbReference>
<evidence type="ECO:0000256" key="6">
    <source>
        <dbReference type="ARBA" id="ARBA00046803"/>
    </source>
</evidence>
<dbReference type="GO" id="GO:0009039">
    <property type="term" value="F:urease activity"/>
    <property type="evidence" value="ECO:0007669"/>
    <property type="project" value="UniProtKB-EC"/>
</dbReference>
<dbReference type="Proteomes" id="UP000631114">
    <property type="component" value="Unassembled WGS sequence"/>
</dbReference>
<reference evidence="14 15" key="1">
    <citation type="submission" date="2020-10" db="EMBL/GenBank/DDBJ databases">
        <title>The Coptis chinensis genome and diversification of protoberbering-type alkaloids.</title>
        <authorList>
            <person name="Wang B."/>
            <person name="Shu S."/>
            <person name="Song C."/>
            <person name="Liu Y."/>
        </authorList>
    </citation>
    <scope>NUCLEOTIDE SEQUENCE [LARGE SCALE GENOMIC DNA]</scope>
    <source>
        <strain evidence="14">HL-2020</strain>
        <tissue evidence="14">Leaf</tissue>
    </source>
</reference>
<dbReference type="PIRSF" id="PIRSF001222">
    <property type="entry name" value="Urease"/>
    <property type="match status" value="1"/>
</dbReference>
<dbReference type="InterPro" id="IPR050112">
    <property type="entry name" value="Urease_alpha_subunit"/>
</dbReference>
<dbReference type="GO" id="GO:0035550">
    <property type="term" value="C:urease complex"/>
    <property type="evidence" value="ECO:0007669"/>
    <property type="project" value="InterPro"/>
</dbReference>
<dbReference type="Gene3D" id="3.30.280.10">
    <property type="entry name" value="Urease, gamma-like subunit"/>
    <property type="match status" value="1"/>
</dbReference>
<evidence type="ECO:0000256" key="3">
    <source>
        <dbReference type="ARBA" id="ARBA00022596"/>
    </source>
</evidence>
<organism evidence="14 15">
    <name type="scientific">Coptis chinensis</name>
    <dbReference type="NCBI Taxonomy" id="261450"/>
    <lineage>
        <taxon>Eukaryota</taxon>
        <taxon>Viridiplantae</taxon>
        <taxon>Streptophyta</taxon>
        <taxon>Embryophyta</taxon>
        <taxon>Tracheophyta</taxon>
        <taxon>Spermatophyta</taxon>
        <taxon>Magnoliopsida</taxon>
        <taxon>Ranunculales</taxon>
        <taxon>Ranunculaceae</taxon>
        <taxon>Coptidoideae</taxon>
        <taxon>Coptis</taxon>
    </lineage>
</organism>
<feature type="binding site" evidence="10">
    <location>
        <position position="404"/>
    </location>
    <ligand>
        <name>Ni(2+)</name>
        <dbReference type="ChEBI" id="CHEBI:49786"/>
        <label>1</label>
    </ligand>
</feature>
<dbReference type="Gene3D" id="3.20.20.140">
    <property type="entry name" value="Metal-dependent hydrolases"/>
    <property type="match status" value="1"/>
</dbReference>
<dbReference type="Pfam" id="PF00547">
    <property type="entry name" value="Urease_gamma"/>
    <property type="match status" value="1"/>
</dbReference>
<dbReference type="InterPro" id="IPR011612">
    <property type="entry name" value="Urease_alpha_N_dom"/>
</dbReference>
<feature type="binding site" evidence="10">
    <location>
        <position position="516"/>
    </location>
    <ligand>
        <name>Ni(2+)</name>
        <dbReference type="ChEBI" id="CHEBI:49786"/>
        <label>2</label>
    </ligand>
</feature>
<feature type="binding site" description="via carbamate group" evidence="10">
    <location>
        <position position="487"/>
    </location>
    <ligand>
        <name>Ni(2+)</name>
        <dbReference type="ChEBI" id="CHEBI:49786"/>
        <label>1</label>
    </ligand>
</feature>
<comment type="pathway">
    <text evidence="1 8">Nitrogen metabolism; urea degradation; CO(2) and NH(3) from urea (urease route): step 1/1.</text>
</comment>
<dbReference type="NCBIfam" id="TIGR00192">
    <property type="entry name" value="urease_beta"/>
    <property type="match status" value="1"/>
</dbReference>
<dbReference type="InterPro" id="IPR006680">
    <property type="entry name" value="Amidohydro-rel"/>
</dbReference>
<feature type="binding site" evidence="10">
    <location>
        <position position="630"/>
    </location>
    <ligand>
        <name>Ni(2+)</name>
        <dbReference type="ChEBI" id="CHEBI:49786"/>
        <label>1</label>
    </ligand>
</feature>
<dbReference type="InterPro" id="IPR002019">
    <property type="entry name" value="Urease_beta-like"/>
</dbReference>
<evidence type="ECO:0000256" key="12">
    <source>
        <dbReference type="PROSITE-ProRule" id="PRU00700"/>
    </source>
</evidence>
<dbReference type="NCBIfam" id="TIGR01792">
    <property type="entry name" value="urease_alph"/>
    <property type="match status" value="1"/>
</dbReference>
<dbReference type="NCBIfam" id="NF009686">
    <property type="entry name" value="PRK13207.1"/>
    <property type="match status" value="1"/>
</dbReference>
<protein>
    <recommendedName>
        <fullName evidence="2 8">Urease</fullName>
        <ecNumber evidence="2 8">3.5.1.5</ecNumber>
    </recommendedName>
    <alternativeName>
        <fullName evidence="8">Urea amidohydrolase</fullName>
    </alternativeName>
</protein>
<dbReference type="AlphaFoldDB" id="A0A835LRW1"/>
<dbReference type="Gene3D" id="2.10.150.10">
    <property type="entry name" value="Urease, beta subunit"/>
    <property type="match status" value="1"/>
</dbReference>
<dbReference type="PRINTS" id="PR01752">
    <property type="entry name" value="UREASE"/>
</dbReference>
<comment type="PTM">
    <text evidence="9">Carbamylation allows a single lysine to coordinate two nickel ions.</text>
</comment>
<feature type="active site" description="Proton donor" evidence="11 12">
    <location>
        <position position="590"/>
    </location>
</feature>
<dbReference type="SUPFAM" id="SSF51278">
    <property type="entry name" value="Urease, beta-subunit"/>
    <property type="match status" value="1"/>
</dbReference>
<evidence type="ECO:0000256" key="1">
    <source>
        <dbReference type="ARBA" id="ARBA00004897"/>
    </source>
</evidence>
<evidence type="ECO:0000256" key="2">
    <source>
        <dbReference type="ARBA" id="ARBA00012934"/>
    </source>
</evidence>
<dbReference type="InterPro" id="IPR008221">
    <property type="entry name" value="Urease"/>
</dbReference>
<dbReference type="EC" id="3.5.1.5" evidence="2 8"/>
<dbReference type="InterPro" id="IPR002026">
    <property type="entry name" value="Urease_gamma/gamma-beta_su"/>
</dbReference>
<dbReference type="FunFam" id="2.10.150.10:FF:000002">
    <property type="entry name" value="Urease"/>
    <property type="match status" value="1"/>
</dbReference>
<comment type="subunit">
    <text evidence="6">Homohexamer. Other oligomeric forms may exist depending on pH and presence of salts.</text>
</comment>
<dbReference type="GO" id="GO:0016151">
    <property type="term" value="F:nickel cation binding"/>
    <property type="evidence" value="ECO:0007669"/>
    <property type="project" value="InterPro"/>
</dbReference>
<dbReference type="InterPro" id="IPR036463">
    <property type="entry name" value="Urease_gamma_sf"/>
</dbReference>
<feature type="binding site" evidence="10">
    <location>
        <position position="542"/>
    </location>
    <ligand>
        <name>Ni(2+)</name>
        <dbReference type="ChEBI" id="CHEBI:49786"/>
        <label>2</label>
    </ligand>
</feature>
<dbReference type="EMBL" id="JADFTS010000006">
    <property type="protein sequence ID" value="KAF9601194.1"/>
    <property type="molecule type" value="Genomic_DNA"/>
</dbReference>
<dbReference type="FunFam" id="3.30.280.10:FF:000001">
    <property type="entry name" value="Urease subunit alpha"/>
    <property type="match status" value="1"/>
</dbReference>
<dbReference type="NCBIfam" id="TIGR00193">
    <property type="entry name" value="urease_gam"/>
    <property type="match status" value="1"/>
</dbReference>
<evidence type="ECO:0000259" key="13">
    <source>
        <dbReference type="PROSITE" id="PS51368"/>
    </source>
</evidence>
<accession>A0A835LRW1</accession>
<dbReference type="PROSITE" id="PS00145">
    <property type="entry name" value="UREASE_2"/>
    <property type="match status" value="1"/>
</dbReference>
<dbReference type="CDD" id="cd00390">
    <property type="entry name" value="Urease_gamma"/>
    <property type="match status" value="1"/>
</dbReference>
<dbReference type="SUPFAM" id="SSF51338">
    <property type="entry name" value="Composite domain of metallo-dependent hydrolases"/>
    <property type="match status" value="1"/>
</dbReference>
<evidence type="ECO:0000256" key="8">
    <source>
        <dbReference type="PIRNR" id="PIRNR001222"/>
    </source>
</evidence>
<dbReference type="InterPro" id="IPR040881">
    <property type="entry name" value="Urease_linker"/>
</dbReference>
<sequence>MKLTPREVEKLSLHNAGYLAQKRLARGLQLNYTEAVALIATQILEFVRDGDKSVAELMNIGKQLLGRRQVLPSVVHLLETIQVEGTFPDGTKLVTIHNPVASEDGKLDLALHGSFLPVPSLDKFLEMEDDRIPGEIHLETEQITLNTGRKAVIIRVINTAERPIQVGSHYHFIEVNPYLVFDRKRAYGMRLNIAAGTAIRFEPGQAKRVSLVSIGGRQVIRGGNGIVDGPVDVSQIGKVMEAVRAKAFGNAEEADVSEGVTGEDYNITTIISHEAYANMYGPTTGDKIRLGDTDLYAEIERDYAVYGDECIFGGGKVIRDGMGQASGYPSSDYLDTVITNAVIIDYTGIYKADIGIKGGFISCIGKAGNPDVMDGVSFGMIVGVNTEVIGGEGMIVTAGAIDCHVHFICPQLAYEAISSGITTLVGGGTGPANGTRATTCTPSPLHMKFMLQSTDDMPLNFGFTGKGNSSKPEGLHEIIESGAMGLKLHEDWGTTPAAIDNCLSVAEQYDVQVNIHTDTLNESGCVEHTIAAFKGRTIHTYHSEGAGGGHAPDIIKVCGVKNVLPSSTNPTRPFTSNTVDEHLDMLMVCHHLDKDIPEDVAFAESRIREETIAAEDILHDMGAISIISSDSQAMGRIGEVISRTWQTAHKMKLQRGSYEPTESNDNSRIKRYIAKFTINPAIANGFSQHVGSVEVGKLADLVIWKPSFFGAKPEIVIKGGGIAWANMGDPNASIPTPEPVVMRPMFGAFGKAGSSNSIAFVSKACPVAKQAGIETGYGLKKRVEAVGNVRNLTKLDMKLNSALPKIEVDPETYKVTADGMLLTCSAATTVPLSRNYFLF</sequence>
<evidence type="ECO:0000256" key="7">
    <source>
        <dbReference type="ARBA" id="ARBA00051420"/>
    </source>
</evidence>
<dbReference type="InterPro" id="IPR032466">
    <property type="entry name" value="Metal_Hydrolase"/>
</dbReference>
<comment type="catalytic activity">
    <reaction evidence="7">
        <text>urea + 2 H2O + H(+) = hydrogencarbonate + 2 NH4(+)</text>
        <dbReference type="Rhea" id="RHEA:20557"/>
        <dbReference type="ChEBI" id="CHEBI:15377"/>
        <dbReference type="ChEBI" id="CHEBI:15378"/>
        <dbReference type="ChEBI" id="CHEBI:16199"/>
        <dbReference type="ChEBI" id="CHEBI:17544"/>
        <dbReference type="ChEBI" id="CHEBI:28938"/>
        <dbReference type="EC" id="3.5.1.5"/>
    </reaction>
    <physiologicalReaction direction="left-to-right" evidence="7">
        <dbReference type="Rhea" id="RHEA:20558"/>
    </physiologicalReaction>
</comment>